<proteinExistence type="predicted"/>
<dbReference type="STRING" id="388408.LAX5112_01878"/>
<feature type="compositionally biased region" description="Polar residues" evidence="1">
    <location>
        <begin position="166"/>
        <end position="185"/>
    </location>
</feature>
<dbReference type="AlphaFoldDB" id="A0A0M7A194"/>
<feature type="region of interest" description="Disordered" evidence="1">
    <location>
        <begin position="164"/>
        <end position="185"/>
    </location>
</feature>
<name>A0A0M7A194_9HYPH</name>
<feature type="domain" description="SH3b" evidence="2">
    <location>
        <begin position="281"/>
        <end position="330"/>
    </location>
</feature>
<organism evidence="3 4">
    <name type="scientific">Roseibium alexandrii</name>
    <dbReference type="NCBI Taxonomy" id="388408"/>
    <lineage>
        <taxon>Bacteria</taxon>
        <taxon>Pseudomonadati</taxon>
        <taxon>Pseudomonadota</taxon>
        <taxon>Alphaproteobacteria</taxon>
        <taxon>Hyphomicrobiales</taxon>
        <taxon>Stappiaceae</taxon>
        <taxon>Roseibium</taxon>
    </lineage>
</organism>
<dbReference type="EMBL" id="CXWD01000006">
    <property type="protein sequence ID" value="CTQ68765.1"/>
    <property type="molecule type" value="Genomic_DNA"/>
</dbReference>
<feature type="region of interest" description="Disordered" evidence="1">
    <location>
        <begin position="234"/>
        <end position="276"/>
    </location>
</feature>
<evidence type="ECO:0000313" key="4">
    <source>
        <dbReference type="Proteomes" id="UP000053235"/>
    </source>
</evidence>
<dbReference type="InterPro" id="IPR003646">
    <property type="entry name" value="SH3-like_bac-type"/>
</dbReference>
<keyword evidence="4" id="KW-1185">Reference proteome</keyword>
<reference evidence="4" key="1">
    <citation type="submission" date="2015-07" db="EMBL/GenBank/DDBJ databases">
        <authorList>
            <person name="Rodrigo-Torres Lidia"/>
            <person name="Arahal R.David."/>
        </authorList>
    </citation>
    <scope>NUCLEOTIDE SEQUENCE [LARGE SCALE GENOMIC DNA]</scope>
    <source>
        <strain evidence="4">CECT 5112</strain>
    </source>
</reference>
<feature type="compositionally biased region" description="Polar residues" evidence="1">
    <location>
        <begin position="234"/>
        <end position="252"/>
    </location>
</feature>
<feature type="region of interest" description="Disordered" evidence="1">
    <location>
        <begin position="1"/>
        <end position="101"/>
    </location>
</feature>
<protein>
    <submittedName>
        <fullName evidence="3">Bacterial SH3 domain protein</fullName>
    </submittedName>
</protein>
<sequence>MVKVTAQTNSCEPQSEGTPDNATQETQDIKTTKTTANAATEDNQNDPSALAARILQLSADFETKMPLRPKKPALKGSDETPSDMPEVLTADPMDDWPPRPRRRRVSRALPVQYGPSFKTLAVSTVLLALAGTGAIALGLPDLMVGSDPDVVQVETQTITAVPKGDLTSSVSNTPSTGATRETPKTFTKAQDRIHQAFAETGINANTPTDELANRAMASLDQGAISRSVVNSETTAARQVSASGSTETASRSPLKSEPRQAAGTPLAPPVSNGETTGTITASVNLRATGTKNGKIIGIVPEGSEVSFNDCDKWWCEVVHDGKTGFVGQKFVDR</sequence>
<gene>
    <name evidence="3" type="ORF">LAX5112_01878</name>
</gene>
<dbReference type="RefSeq" id="WP_186009058.1">
    <property type="nucleotide sequence ID" value="NZ_CXWD01000006.1"/>
</dbReference>
<evidence type="ECO:0000259" key="2">
    <source>
        <dbReference type="Pfam" id="PF08239"/>
    </source>
</evidence>
<feature type="compositionally biased region" description="Polar residues" evidence="1">
    <location>
        <begin position="1"/>
        <end position="26"/>
    </location>
</feature>
<accession>A0A0M7A194</accession>
<dbReference type="Gene3D" id="2.30.30.40">
    <property type="entry name" value="SH3 Domains"/>
    <property type="match status" value="1"/>
</dbReference>
<dbReference type="Proteomes" id="UP000053235">
    <property type="component" value="Unassembled WGS sequence"/>
</dbReference>
<evidence type="ECO:0000256" key="1">
    <source>
        <dbReference type="SAM" id="MobiDB-lite"/>
    </source>
</evidence>
<dbReference type="Pfam" id="PF08239">
    <property type="entry name" value="SH3_3"/>
    <property type="match status" value="1"/>
</dbReference>
<evidence type="ECO:0000313" key="3">
    <source>
        <dbReference type="EMBL" id="CTQ68765.1"/>
    </source>
</evidence>